<name>A0A915IVJ7_ROMCU</name>
<evidence type="ECO:0000313" key="1">
    <source>
        <dbReference type="Proteomes" id="UP000887565"/>
    </source>
</evidence>
<reference evidence="2" key="1">
    <citation type="submission" date="2022-11" db="UniProtKB">
        <authorList>
            <consortium name="WormBaseParasite"/>
        </authorList>
    </citation>
    <scope>IDENTIFICATION</scope>
</reference>
<sequence>MDSSFTVCDISSNFWESWLRIMILSAPAKHPVAKLCGDNALKDKSFFEAVFASVFPNDGVITYNQCCKDSDASNINISNGGNDYLNQSSLFSVQSHAVSF</sequence>
<proteinExistence type="predicted"/>
<accession>A0A915IVJ7</accession>
<organism evidence="1 2">
    <name type="scientific">Romanomermis culicivorax</name>
    <name type="common">Nematode worm</name>
    <dbReference type="NCBI Taxonomy" id="13658"/>
    <lineage>
        <taxon>Eukaryota</taxon>
        <taxon>Metazoa</taxon>
        <taxon>Ecdysozoa</taxon>
        <taxon>Nematoda</taxon>
        <taxon>Enoplea</taxon>
        <taxon>Dorylaimia</taxon>
        <taxon>Mermithida</taxon>
        <taxon>Mermithoidea</taxon>
        <taxon>Mermithidae</taxon>
        <taxon>Romanomermis</taxon>
    </lineage>
</organism>
<keyword evidence="1" id="KW-1185">Reference proteome</keyword>
<protein>
    <submittedName>
        <fullName evidence="2">Uncharacterized protein</fullName>
    </submittedName>
</protein>
<evidence type="ECO:0000313" key="2">
    <source>
        <dbReference type="WBParaSite" id="nRc.2.0.1.t17831-RA"/>
    </source>
</evidence>
<dbReference type="WBParaSite" id="nRc.2.0.1.t17831-RA">
    <property type="protein sequence ID" value="nRc.2.0.1.t17831-RA"/>
    <property type="gene ID" value="nRc.2.0.1.g17831"/>
</dbReference>
<dbReference type="AlphaFoldDB" id="A0A915IVJ7"/>
<dbReference type="Proteomes" id="UP000887565">
    <property type="component" value="Unplaced"/>
</dbReference>